<keyword evidence="2" id="KW-0004">4Fe-4S</keyword>
<dbReference type="AlphaFoldDB" id="A0A8H2M689"/>
<reference evidence="8 9" key="1">
    <citation type="submission" date="2019-02" db="EMBL/GenBank/DDBJ databases">
        <authorList>
            <consortium name="Pathogen Informatics"/>
        </authorList>
    </citation>
    <scope>NUCLEOTIDE SEQUENCE [LARGE SCALE GENOMIC DNA]</scope>
    <source>
        <strain evidence="8 9">3012STDY7089603</strain>
    </source>
</reference>
<evidence type="ECO:0000256" key="5">
    <source>
        <dbReference type="ARBA" id="ARBA00023004"/>
    </source>
</evidence>
<keyword evidence="4" id="KW-0479">Metal-binding</keyword>
<name>A0A8H2M689_9FIRM</name>
<keyword evidence="3" id="KW-0949">S-adenosyl-L-methionine</keyword>
<dbReference type="InterPro" id="IPR058240">
    <property type="entry name" value="rSAM_sf"/>
</dbReference>
<evidence type="ECO:0000256" key="4">
    <source>
        <dbReference type="ARBA" id="ARBA00022723"/>
    </source>
</evidence>
<dbReference type="GO" id="GO:0016491">
    <property type="term" value="F:oxidoreductase activity"/>
    <property type="evidence" value="ECO:0007669"/>
    <property type="project" value="InterPro"/>
</dbReference>
<evidence type="ECO:0000256" key="6">
    <source>
        <dbReference type="ARBA" id="ARBA00023014"/>
    </source>
</evidence>
<dbReference type="GO" id="GO:0051539">
    <property type="term" value="F:4 iron, 4 sulfur cluster binding"/>
    <property type="evidence" value="ECO:0007669"/>
    <property type="project" value="UniProtKB-KW"/>
</dbReference>
<keyword evidence="9" id="KW-1185">Reference proteome</keyword>
<sequence length="486" mass="56766">MNVQKYGMIFQTKDNKYYYDTATGKVVLCDDSEVEIIDRILSGETSLKNECSNNKVFGEFVRQENLFNENSSWDFVIPTREEFEDSVKGKCEQIVLELTEACNLRCGYCIYNDHHPDHRGFSNKTMNFDIAKKSIDYLMKEYDGDEFALTYYGGEPLVEFELMKKTIEYFKDNYPKVKKSFGFTTNLTLITDDMISYFSQLEDLEIVCSLDGPQKFHDKYRCNISGTGSYEVATKNFCKLLKNFYNPDNRRTLMINCVITPPYTKEKLNKISDYFRTELGVPKEININYSYVDVGDMVFDYDKNNVVEENKNLEISPLEGIAVEDFETNGVSSEYFGLINKELVRVADRIKSDDIIDRSFLHGNCLPGQRRLYVTTQGDFRPCEKVGNIPPLGNCFDGYDYDRIYKIYIDEYAKNYRKKCNNCWARMMCGVCYESSITTDDSNRYETDGMCDTSRRIVKDMFVNYFTVFERDPERLKKAMSEIEFR</sequence>
<dbReference type="Gene3D" id="3.20.20.70">
    <property type="entry name" value="Aldolase class I"/>
    <property type="match status" value="1"/>
</dbReference>
<dbReference type="InterPro" id="IPR013785">
    <property type="entry name" value="Aldolase_TIM"/>
</dbReference>
<comment type="caution">
    <text evidence="8">The sequence shown here is derived from an EMBL/GenBank/DDBJ whole genome shotgun (WGS) entry which is preliminary data.</text>
</comment>
<dbReference type="Pfam" id="PF04055">
    <property type="entry name" value="Radical_SAM"/>
    <property type="match status" value="1"/>
</dbReference>
<dbReference type="SFLD" id="SFLDS00029">
    <property type="entry name" value="Radical_SAM"/>
    <property type="match status" value="1"/>
</dbReference>
<dbReference type="RefSeq" id="WP_131749342.1">
    <property type="nucleotide sequence ID" value="NZ_CAACYI010000001.1"/>
</dbReference>
<protein>
    <submittedName>
        <fullName evidence="8">Anaerobic sulfatase-maturating enzyme homolog YdeM</fullName>
    </submittedName>
</protein>
<evidence type="ECO:0000259" key="7">
    <source>
        <dbReference type="Pfam" id="PF04055"/>
    </source>
</evidence>
<organism evidence="8 9">
    <name type="scientific">Urinicoccus massiliensis</name>
    <dbReference type="NCBI Taxonomy" id="1723382"/>
    <lineage>
        <taxon>Bacteria</taxon>
        <taxon>Bacillati</taxon>
        <taxon>Bacillota</taxon>
        <taxon>Tissierellia</taxon>
        <taxon>Tissierellales</taxon>
        <taxon>Peptoniphilaceae</taxon>
        <taxon>Urinicoccus</taxon>
    </lineage>
</organism>
<proteinExistence type="predicted"/>
<dbReference type="InterPro" id="IPR007197">
    <property type="entry name" value="rSAM"/>
</dbReference>
<gene>
    <name evidence="8" type="primary">ydeM_2</name>
    <name evidence="8" type="ORF">NCTC13150_01223</name>
</gene>
<dbReference type="CDD" id="cd01335">
    <property type="entry name" value="Radical_SAM"/>
    <property type="match status" value="1"/>
</dbReference>
<keyword evidence="6" id="KW-0411">Iron-sulfur</keyword>
<accession>A0A8H2M689</accession>
<dbReference type="EMBL" id="CAACYI010000001">
    <property type="protein sequence ID" value="VFB16673.1"/>
    <property type="molecule type" value="Genomic_DNA"/>
</dbReference>
<evidence type="ECO:0000256" key="1">
    <source>
        <dbReference type="ARBA" id="ARBA00001966"/>
    </source>
</evidence>
<feature type="domain" description="Radical SAM core" evidence="7">
    <location>
        <begin position="97"/>
        <end position="271"/>
    </location>
</feature>
<dbReference type="PROSITE" id="PS01305">
    <property type="entry name" value="MOAA_NIFB_PQQE"/>
    <property type="match status" value="1"/>
</dbReference>
<evidence type="ECO:0000313" key="9">
    <source>
        <dbReference type="Proteomes" id="UP000377798"/>
    </source>
</evidence>
<dbReference type="GO" id="GO:0046872">
    <property type="term" value="F:metal ion binding"/>
    <property type="evidence" value="ECO:0007669"/>
    <property type="project" value="UniProtKB-KW"/>
</dbReference>
<comment type="cofactor">
    <cofactor evidence="1">
        <name>[4Fe-4S] cluster</name>
        <dbReference type="ChEBI" id="CHEBI:49883"/>
    </cofactor>
</comment>
<evidence type="ECO:0000313" key="8">
    <source>
        <dbReference type="EMBL" id="VFB16673.1"/>
    </source>
</evidence>
<dbReference type="PANTHER" id="PTHR43273">
    <property type="entry name" value="ANAEROBIC SULFATASE-MATURATING ENZYME HOMOLOG ASLB-RELATED"/>
    <property type="match status" value="1"/>
</dbReference>
<dbReference type="SUPFAM" id="SSF102114">
    <property type="entry name" value="Radical SAM enzymes"/>
    <property type="match status" value="1"/>
</dbReference>
<dbReference type="PANTHER" id="PTHR43273:SF8">
    <property type="entry name" value="RADICAL SAM DOMAIN PROTEIN"/>
    <property type="match status" value="1"/>
</dbReference>
<dbReference type="SFLD" id="SFLDG01386">
    <property type="entry name" value="main_SPASM_domain-containing"/>
    <property type="match status" value="1"/>
</dbReference>
<evidence type="ECO:0000256" key="2">
    <source>
        <dbReference type="ARBA" id="ARBA00022485"/>
    </source>
</evidence>
<dbReference type="SFLD" id="SFLDG01384">
    <property type="entry name" value="thioether_bond_formation_requi"/>
    <property type="match status" value="1"/>
</dbReference>
<keyword evidence="5" id="KW-0408">Iron</keyword>
<evidence type="ECO:0000256" key="3">
    <source>
        <dbReference type="ARBA" id="ARBA00022691"/>
    </source>
</evidence>
<dbReference type="InterPro" id="IPR023867">
    <property type="entry name" value="Sulphatase_maturase_rSAM"/>
</dbReference>
<dbReference type="SFLD" id="SFLDG01067">
    <property type="entry name" value="SPASM/twitch_domain_containing"/>
    <property type="match status" value="1"/>
</dbReference>
<dbReference type="Proteomes" id="UP000377798">
    <property type="component" value="Unassembled WGS sequence"/>
</dbReference>
<dbReference type="InterPro" id="IPR000385">
    <property type="entry name" value="MoaA_NifB_PqqE_Fe-S-bd_CS"/>
</dbReference>